<feature type="domain" description="RAVE complex protein Rav1 C-terminal" evidence="1">
    <location>
        <begin position="7"/>
        <end position="104"/>
    </location>
</feature>
<organism evidence="2 3">
    <name type="scientific">Rotaria magnacalcarata</name>
    <dbReference type="NCBI Taxonomy" id="392030"/>
    <lineage>
        <taxon>Eukaryota</taxon>
        <taxon>Metazoa</taxon>
        <taxon>Spiralia</taxon>
        <taxon>Gnathifera</taxon>
        <taxon>Rotifera</taxon>
        <taxon>Eurotatoria</taxon>
        <taxon>Bdelloidea</taxon>
        <taxon>Philodinida</taxon>
        <taxon>Philodinidae</taxon>
        <taxon>Rotaria</taxon>
    </lineage>
</organism>
<evidence type="ECO:0000259" key="1">
    <source>
        <dbReference type="Pfam" id="PF12234"/>
    </source>
</evidence>
<protein>
    <recommendedName>
        <fullName evidence="1">RAVE complex protein Rav1 C-terminal domain-containing protein</fullName>
    </recommendedName>
</protein>
<comment type="caution">
    <text evidence="2">The sequence shown here is derived from an EMBL/GenBank/DDBJ whole genome shotgun (WGS) entry which is preliminary data.</text>
</comment>
<sequence length="104" mass="11813">LGKSSFEENNSPLDSALYFLALKKKSLLYNLYKHVQDAKMQDFFKNDFTEARWIKAAQNNAFALLGKHRFEHAAAFFLLAGKVRDAVEVIISNLHDIQLALLVA</sequence>
<dbReference type="GO" id="GO:0043291">
    <property type="term" value="C:RAVE complex"/>
    <property type="evidence" value="ECO:0007669"/>
    <property type="project" value="TreeGrafter"/>
</dbReference>
<dbReference type="GO" id="GO:0007035">
    <property type="term" value="P:vacuolar acidification"/>
    <property type="evidence" value="ECO:0007669"/>
    <property type="project" value="TreeGrafter"/>
</dbReference>
<accession>A0A8S3K1Q2</accession>
<feature type="non-terminal residue" evidence="2">
    <location>
        <position position="104"/>
    </location>
</feature>
<evidence type="ECO:0000313" key="3">
    <source>
        <dbReference type="Proteomes" id="UP000676336"/>
    </source>
</evidence>
<dbReference type="EMBL" id="CAJOBI010358220">
    <property type="protein sequence ID" value="CAF5224988.1"/>
    <property type="molecule type" value="Genomic_DNA"/>
</dbReference>
<dbReference type="Pfam" id="PF12234">
    <property type="entry name" value="Rav1p_C"/>
    <property type="match status" value="1"/>
</dbReference>
<name>A0A8S3K1Q2_9BILA</name>
<dbReference type="Proteomes" id="UP000676336">
    <property type="component" value="Unassembled WGS sequence"/>
</dbReference>
<proteinExistence type="predicted"/>
<dbReference type="InterPro" id="IPR052208">
    <property type="entry name" value="DmX-like/RAVE_component"/>
</dbReference>
<dbReference type="PANTHER" id="PTHR13950">
    <property type="entry name" value="RABCONNECTIN-RELATED"/>
    <property type="match status" value="1"/>
</dbReference>
<evidence type="ECO:0000313" key="2">
    <source>
        <dbReference type="EMBL" id="CAF5224988.1"/>
    </source>
</evidence>
<feature type="non-terminal residue" evidence="2">
    <location>
        <position position="1"/>
    </location>
</feature>
<dbReference type="PANTHER" id="PTHR13950:SF9">
    <property type="entry name" value="RABCONNECTIN-3A"/>
    <property type="match status" value="1"/>
</dbReference>
<dbReference type="AlphaFoldDB" id="A0A8S3K1Q2"/>
<dbReference type="InterPro" id="IPR022033">
    <property type="entry name" value="Rav1p_C"/>
</dbReference>
<gene>
    <name evidence="2" type="ORF">SMN809_LOCUS84075</name>
</gene>
<reference evidence="2" key="1">
    <citation type="submission" date="2021-02" db="EMBL/GenBank/DDBJ databases">
        <authorList>
            <person name="Nowell W R."/>
        </authorList>
    </citation>
    <scope>NUCLEOTIDE SEQUENCE</scope>
</reference>